<keyword evidence="5" id="KW-0539">Nucleus</keyword>
<evidence type="ECO:0000256" key="1">
    <source>
        <dbReference type="ARBA" id="ARBA00004123"/>
    </source>
</evidence>
<organism evidence="7 8">
    <name type="scientific">Funneliformis geosporum</name>
    <dbReference type="NCBI Taxonomy" id="1117311"/>
    <lineage>
        <taxon>Eukaryota</taxon>
        <taxon>Fungi</taxon>
        <taxon>Fungi incertae sedis</taxon>
        <taxon>Mucoromycota</taxon>
        <taxon>Glomeromycotina</taxon>
        <taxon>Glomeromycetes</taxon>
        <taxon>Glomerales</taxon>
        <taxon>Glomeraceae</taxon>
        <taxon>Funneliformis</taxon>
    </lineage>
</organism>
<evidence type="ECO:0000313" key="7">
    <source>
        <dbReference type="EMBL" id="CAI2179487.1"/>
    </source>
</evidence>
<feature type="domain" description="HAT C-terminal dimerisation" evidence="6">
    <location>
        <begin position="280"/>
        <end position="332"/>
    </location>
</feature>
<name>A0A9W4SQY3_9GLOM</name>
<dbReference type="SUPFAM" id="SSF53098">
    <property type="entry name" value="Ribonuclease H-like"/>
    <property type="match status" value="1"/>
</dbReference>
<keyword evidence="8" id="KW-1185">Reference proteome</keyword>
<dbReference type="AlphaFoldDB" id="A0A9W4SQY3"/>
<evidence type="ECO:0000256" key="2">
    <source>
        <dbReference type="ARBA" id="ARBA00022723"/>
    </source>
</evidence>
<keyword evidence="4" id="KW-0862">Zinc</keyword>
<dbReference type="PANTHER" id="PTHR46481">
    <property type="entry name" value="ZINC FINGER BED DOMAIN-CONTAINING PROTEIN 4"/>
    <property type="match status" value="1"/>
</dbReference>
<dbReference type="GO" id="GO:0008270">
    <property type="term" value="F:zinc ion binding"/>
    <property type="evidence" value="ECO:0007669"/>
    <property type="project" value="UniProtKB-KW"/>
</dbReference>
<protein>
    <submittedName>
        <fullName evidence="7">2215_t:CDS:1</fullName>
    </submittedName>
</protein>
<dbReference type="GO" id="GO:0046983">
    <property type="term" value="F:protein dimerization activity"/>
    <property type="evidence" value="ECO:0007669"/>
    <property type="project" value="InterPro"/>
</dbReference>
<dbReference type="InterPro" id="IPR008906">
    <property type="entry name" value="HATC_C_dom"/>
</dbReference>
<dbReference type="OrthoDB" id="2447483at2759"/>
<evidence type="ECO:0000256" key="4">
    <source>
        <dbReference type="ARBA" id="ARBA00022833"/>
    </source>
</evidence>
<evidence type="ECO:0000313" key="8">
    <source>
        <dbReference type="Proteomes" id="UP001153678"/>
    </source>
</evidence>
<accession>A0A9W4SQY3</accession>
<dbReference type="InterPro" id="IPR052035">
    <property type="entry name" value="ZnF_BED_domain_contain"/>
</dbReference>
<reference evidence="7" key="1">
    <citation type="submission" date="2022-08" db="EMBL/GenBank/DDBJ databases">
        <authorList>
            <person name="Kallberg Y."/>
            <person name="Tangrot J."/>
            <person name="Rosling A."/>
        </authorList>
    </citation>
    <scope>NUCLEOTIDE SEQUENCE</scope>
    <source>
        <strain evidence="7">Wild A</strain>
    </source>
</reference>
<dbReference type="InterPro" id="IPR012337">
    <property type="entry name" value="RNaseH-like_sf"/>
</dbReference>
<gene>
    <name evidence="7" type="ORF">FWILDA_LOCUS9115</name>
</gene>
<keyword evidence="2" id="KW-0479">Metal-binding</keyword>
<dbReference type="Proteomes" id="UP001153678">
    <property type="component" value="Unassembled WGS sequence"/>
</dbReference>
<comment type="caution">
    <text evidence="7">The sequence shown here is derived from an EMBL/GenBank/DDBJ whole genome shotgun (WGS) entry which is preliminary data.</text>
</comment>
<evidence type="ECO:0000256" key="3">
    <source>
        <dbReference type="ARBA" id="ARBA00022771"/>
    </source>
</evidence>
<evidence type="ECO:0000259" key="6">
    <source>
        <dbReference type="Pfam" id="PF05699"/>
    </source>
</evidence>
<dbReference type="EMBL" id="CAMKVN010002082">
    <property type="protein sequence ID" value="CAI2179487.1"/>
    <property type="molecule type" value="Genomic_DNA"/>
</dbReference>
<keyword evidence="3" id="KW-0863">Zinc-finger</keyword>
<sequence>MDQNSNLNLGHDFMEIVESSVSPVKSYASHDDMEIVENDLKKIFEEIDNICLTCNTWMSKEHGIIAITANWISNTYKPQEAFLTLEEIDFPFTSITIKEKIKEIIHEWNISNKVSFITTENAACMIEAIKLLGEEFNVERIPCVSHTLQLVIAKAMNINQNMQIFILRVKRLVYFFSSPKHLDSLIKAQEALHYTRVYKKVKEIPTKWNSSFYSWEKLLILRRALTYLCNEKISNQNKSESRNDEDILNNKSIMNMLMEDDVSSDEEEVNEIDIYLKIKANRNIMPLYWWENSENQFPFLSKIAKEYLAISVTSTNSSEHSFSSLARIIEKRYPLDEYYFLQKNSNLLEIF</sequence>
<dbReference type="Pfam" id="PF05699">
    <property type="entry name" value="Dimer_Tnp_hAT"/>
    <property type="match status" value="1"/>
</dbReference>
<evidence type="ECO:0000256" key="5">
    <source>
        <dbReference type="ARBA" id="ARBA00023242"/>
    </source>
</evidence>
<dbReference type="PANTHER" id="PTHR46481:SF10">
    <property type="entry name" value="ZINC FINGER BED DOMAIN-CONTAINING PROTEIN 39"/>
    <property type="match status" value="1"/>
</dbReference>
<comment type="subcellular location">
    <subcellularLocation>
        <location evidence="1">Nucleus</location>
    </subcellularLocation>
</comment>
<proteinExistence type="predicted"/>
<dbReference type="GO" id="GO:0005634">
    <property type="term" value="C:nucleus"/>
    <property type="evidence" value="ECO:0007669"/>
    <property type="project" value="UniProtKB-SubCell"/>
</dbReference>